<dbReference type="PROSITE" id="PS51257">
    <property type="entry name" value="PROKAR_LIPOPROTEIN"/>
    <property type="match status" value="1"/>
</dbReference>
<gene>
    <name evidence="1" type="ORF">COV85_04035</name>
</gene>
<name>A0A2H0KPK8_9BACT</name>
<reference evidence="1 2" key="1">
    <citation type="submission" date="2017-09" db="EMBL/GenBank/DDBJ databases">
        <title>Depth-based differentiation of microbial function through sediment-hosted aquifers and enrichment of novel symbionts in the deep terrestrial subsurface.</title>
        <authorList>
            <person name="Probst A.J."/>
            <person name="Ladd B."/>
            <person name="Jarett J.K."/>
            <person name="Geller-Mcgrath D.E."/>
            <person name="Sieber C.M."/>
            <person name="Emerson J.B."/>
            <person name="Anantharaman K."/>
            <person name="Thomas B.C."/>
            <person name="Malmstrom R."/>
            <person name="Stieglmeier M."/>
            <person name="Klingl A."/>
            <person name="Woyke T."/>
            <person name="Ryan C.M."/>
            <person name="Banfield J.F."/>
        </authorList>
    </citation>
    <scope>NUCLEOTIDE SEQUENCE [LARGE SCALE GENOMIC DNA]</scope>
    <source>
        <strain evidence="1">CG11_big_fil_rev_8_21_14_0_20_44_10</strain>
    </source>
</reference>
<comment type="caution">
    <text evidence="1">The sequence shown here is derived from an EMBL/GenBank/DDBJ whole genome shotgun (WGS) entry which is preliminary data.</text>
</comment>
<evidence type="ECO:0000313" key="1">
    <source>
        <dbReference type="EMBL" id="PIQ74090.1"/>
    </source>
</evidence>
<evidence type="ECO:0000313" key="2">
    <source>
        <dbReference type="Proteomes" id="UP000231550"/>
    </source>
</evidence>
<dbReference type="EMBL" id="PCVN01000107">
    <property type="protein sequence ID" value="PIQ74090.1"/>
    <property type="molecule type" value="Genomic_DNA"/>
</dbReference>
<protein>
    <recommendedName>
        <fullName evidence="3">NlpC/P60 domain-containing protein</fullName>
    </recommendedName>
</protein>
<dbReference type="AlphaFoldDB" id="A0A2H0KPK8"/>
<organism evidence="1 2">
    <name type="scientific">Candidatus Portnoybacteria bacterium CG11_big_fil_rev_8_21_14_0_20_44_10</name>
    <dbReference type="NCBI Taxonomy" id="1974818"/>
    <lineage>
        <taxon>Bacteria</taxon>
        <taxon>Candidatus Portnoyibacteriota</taxon>
    </lineage>
</organism>
<proteinExistence type="predicted"/>
<dbReference type="Proteomes" id="UP000231550">
    <property type="component" value="Unassembled WGS sequence"/>
</dbReference>
<sequence length="266" mass="29027">MDFKKKYFLISPFILLLIVCPLVIQACVYIPAGTGCGGYGANTPGGTFFASSCRQCACWCGWVECCIPLVEHPKVAGRLSWLWDGRTCGCPTLFGQVPSGATQLTKEQMAQKIRDDLMAMKDKVIYKAGEYYLSPDGTLVTDCKGLVKYEWGKWSLNTGTPNNSFSFSDMVNGPYYEGIASYQSVNGEMISGLGLKPGDALISYMGVVEYNGQLVRLYHAGIYFENKAGLGFVAHNAGVGANLRIISVEGWFQYAGKTQGVLRAPY</sequence>
<evidence type="ECO:0008006" key="3">
    <source>
        <dbReference type="Google" id="ProtNLM"/>
    </source>
</evidence>
<accession>A0A2H0KPK8</accession>